<dbReference type="InterPro" id="IPR001199">
    <property type="entry name" value="Cyt_B5-like_heme/steroid-bd"/>
</dbReference>
<keyword evidence="5" id="KW-0408">Iron</keyword>
<gene>
    <name evidence="9" type="ORF">PGLA1383_LOCUS28030</name>
</gene>
<dbReference type="InterPro" id="IPR036400">
    <property type="entry name" value="Cyt_B5-like_heme/steroid_sf"/>
</dbReference>
<dbReference type="EMBL" id="CAJNNV010024574">
    <property type="protein sequence ID" value="CAE8610203.1"/>
    <property type="molecule type" value="Genomic_DNA"/>
</dbReference>
<evidence type="ECO:0000259" key="8">
    <source>
        <dbReference type="SMART" id="SM01117"/>
    </source>
</evidence>
<dbReference type="SMART" id="SM00702">
    <property type="entry name" value="P4Hc"/>
    <property type="match status" value="1"/>
</dbReference>
<dbReference type="GO" id="GO:0004656">
    <property type="term" value="F:procollagen-proline 4-dioxygenase activity"/>
    <property type="evidence" value="ECO:0007669"/>
    <property type="project" value="TreeGrafter"/>
</dbReference>
<dbReference type="InterPro" id="IPR045054">
    <property type="entry name" value="P4HA-like"/>
</dbReference>
<dbReference type="PANTHER" id="PTHR10869:SF246">
    <property type="entry name" value="TRANSMEMBRANE PROLYL 4-HYDROXYLASE"/>
    <property type="match status" value="1"/>
</dbReference>
<accession>A0A813FCJ1</accession>
<dbReference type="SMART" id="SM01117">
    <property type="entry name" value="Cyt-b5"/>
    <property type="match status" value="1"/>
</dbReference>
<keyword evidence="4" id="KW-0560">Oxidoreductase</keyword>
<evidence type="ECO:0000256" key="3">
    <source>
        <dbReference type="ARBA" id="ARBA00022964"/>
    </source>
</evidence>
<dbReference type="Pfam" id="PF00173">
    <property type="entry name" value="Cyt-b5"/>
    <property type="match status" value="1"/>
</dbReference>
<keyword evidence="3" id="KW-0223">Dioxygenase</keyword>
<keyword evidence="2" id="KW-0479">Metal-binding</keyword>
<dbReference type="GO" id="GO:0031418">
    <property type="term" value="F:L-ascorbic acid binding"/>
    <property type="evidence" value="ECO:0007669"/>
    <property type="project" value="InterPro"/>
</dbReference>
<evidence type="ECO:0008006" key="11">
    <source>
        <dbReference type="Google" id="ProtNLM"/>
    </source>
</evidence>
<evidence type="ECO:0000256" key="2">
    <source>
        <dbReference type="ARBA" id="ARBA00022723"/>
    </source>
</evidence>
<organism evidence="9 10">
    <name type="scientific">Polarella glacialis</name>
    <name type="common">Dinoflagellate</name>
    <dbReference type="NCBI Taxonomy" id="89957"/>
    <lineage>
        <taxon>Eukaryota</taxon>
        <taxon>Sar</taxon>
        <taxon>Alveolata</taxon>
        <taxon>Dinophyceae</taxon>
        <taxon>Suessiales</taxon>
        <taxon>Suessiaceae</taxon>
        <taxon>Polarella</taxon>
    </lineage>
</organism>
<dbReference type="OrthoDB" id="415654at2759"/>
<dbReference type="PANTHER" id="PTHR10869">
    <property type="entry name" value="PROLYL 4-HYDROXYLASE ALPHA SUBUNIT"/>
    <property type="match status" value="1"/>
</dbReference>
<dbReference type="GO" id="GO:0005506">
    <property type="term" value="F:iron ion binding"/>
    <property type="evidence" value="ECO:0007669"/>
    <property type="project" value="InterPro"/>
</dbReference>
<evidence type="ECO:0000259" key="7">
    <source>
        <dbReference type="SMART" id="SM00702"/>
    </source>
</evidence>
<evidence type="ECO:0000256" key="6">
    <source>
        <dbReference type="SAM" id="MobiDB-lite"/>
    </source>
</evidence>
<dbReference type="Gene3D" id="2.60.120.620">
    <property type="entry name" value="q2cbj1_9rhob like domain"/>
    <property type="match status" value="1"/>
</dbReference>
<proteinExistence type="predicted"/>
<comment type="cofactor">
    <cofactor evidence="1">
        <name>L-ascorbate</name>
        <dbReference type="ChEBI" id="CHEBI:38290"/>
    </cofactor>
</comment>
<dbReference type="SUPFAM" id="SSF55856">
    <property type="entry name" value="Cytochrome b5-like heme/steroid binding domain"/>
    <property type="match status" value="1"/>
</dbReference>
<sequence>MCSERLFSPSELSRYDGVHSTDIYISFRGRVYDVSSRSDMYGGSPPGPYHVLAGRECARALSTMSLALEDVGREDTEDLQNLIAKLEKAMNPVEVRAAVDRAAEEWQKKFDESYAVIGALQKPLPGQKVSAAKLQQGFLNLVHSLRGGRGGAGTEQGGPAAAFSHASLHPAPGRTPPALGTKVESAGPFELVSRKPRIYLQRRFLSSAECRTLISMILHRQEGMRFDKKVRAPLEVSDEHWTEEQRSLILRIETRLAALTGGPIHDDEVALVGTLTPPDKSLVATGSSCTVAEHLGLHVDTNAAPWRFCTAIIYLSSLGDGLEGGETVFPAALPLGGEALPSEASERAVEAAGRLLELGIVHTDKALSPSAREAARELLDAARPEGPGLRVKPEEGSVCIFWTRQDDGEIDRFSWHGGAPVAQDAAGGGGQNSQPSDWKWTLQKFKEVPVSVRHNPGLLADFVRTTRFNASQG</sequence>
<evidence type="ECO:0000313" key="10">
    <source>
        <dbReference type="Proteomes" id="UP000654075"/>
    </source>
</evidence>
<comment type="caution">
    <text evidence="9">The sequence shown here is derived from an EMBL/GenBank/DDBJ whole genome shotgun (WGS) entry which is preliminary data.</text>
</comment>
<protein>
    <recommendedName>
        <fullName evidence="11">Cytochrome b5 heme-binding domain-containing protein</fullName>
    </recommendedName>
</protein>
<evidence type="ECO:0000256" key="4">
    <source>
        <dbReference type="ARBA" id="ARBA00023002"/>
    </source>
</evidence>
<feature type="region of interest" description="Disordered" evidence="6">
    <location>
        <begin position="148"/>
        <end position="171"/>
    </location>
</feature>
<dbReference type="InterPro" id="IPR006620">
    <property type="entry name" value="Pro_4_hyd_alph"/>
</dbReference>
<keyword evidence="10" id="KW-1185">Reference proteome</keyword>
<evidence type="ECO:0000313" key="9">
    <source>
        <dbReference type="EMBL" id="CAE8610203.1"/>
    </source>
</evidence>
<dbReference type="Gene3D" id="3.10.120.10">
    <property type="entry name" value="Cytochrome b5-like heme/steroid binding domain"/>
    <property type="match status" value="1"/>
</dbReference>
<evidence type="ECO:0000256" key="5">
    <source>
        <dbReference type="ARBA" id="ARBA00023004"/>
    </source>
</evidence>
<dbReference type="Proteomes" id="UP000654075">
    <property type="component" value="Unassembled WGS sequence"/>
</dbReference>
<name>A0A813FCJ1_POLGL</name>
<feature type="domain" description="Cytochrome b5 heme-binding" evidence="8">
    <location>
        <begin position="7"/>
        <end position="87"/>
    </location>
</feature>
<evidence type="ECO:0000256" key="1">
    <source>
        <dbReference type="ARBA" id="ARBA00001961"/>
    </source>
</evidence>
<feature type="region of interest" description="Disordered" evidence="6">
    <location>
        <begin position="418"/>
        <end position="437"/>
    </location>
</feature>
<dbReference type="AlphaFoldDB" id="A0A813FCJ1"/>
<dbReference type="GO" id="GO:0005783">
    <property type="term" value="C:endoplasmic reticulum"/>
    <property type="evidence" value="ECO:0007669"/>
    <property type="project" value="TreeGrafter"/>
</dbReference>
<feature type="domain" description="Prolyl 4-hydroxylase alpha subunit" evidence="7">
    <location>
        <begin position="196"/>
        <end position="447"/>
    </location>
</feature>
<reference evidence="9" key="1">
    <citation type="submission" date="2021-02" db="EMBL/GenBank/DDBJ databases">
        <authorList>
            <person name="Dougan E. K."/>
            <person name="Rhodes N."/>
            <person name="Thang M."/>
            <person name="Chan C."/>
        </authorList>
    </citation>
    <scope>NUCLEOTIDE SEQUENCE</scope>
</reference>